<dbReference type="PANTHER" id="PTHR11403:SF6">
    <property type="entry name" value="NITRIC OXIDE REDUCTASE SUBUNIT E"/>
    <property type="match status" value="1"/>
</dbReference>
<proteinExistence type="inferred from homology"/>
<keyword evidence="4 7" id="KW-1133">Transmembrane helix</keyword>
<accession>A0A6N9T027</accession>
<feature type="transmembrane region" description="Helical" evidence="7">
    <location>
        <begin position="205"/>
        <end position="225"/>
    </location>
</feature>
<feature type="domain" description="Heme-copper oxidase subunit III family profile" evidence="8">
    <location>
        <begin position="39"/>
        <end position="226"/>
    </location>
</feature>
<dbReference type="Pfam" id="PF00510">
    <property type="entry name" value="COX3"/>
    <property type="match status" value="1"/>
</dbReference>
<keyword evidence="5 7" id="KW-0472">Membrane</keyword>
<dbReference type="GO" id="GO:0004129">
    <property type="term" value="F:cytochrome-c oxidase activity"/>
    <property type="evidence" value="ECO:0007669"/>
    <property type="project" value="InterPro"/>
</dbReference>
<evidence type="ECO:0000313" key="9">
    <source>
        <dbReference type="EMBL" id="NDW03396.1"/>
    </source>
</evidence>
<dbReference type="PROSITE" id="PS50253">
    <property type="entry name" value="COX3"/>
    <property type="match status" value="1"/>
</dbReference>
<dbReference type="InterPro" id="IPR000298">
    <property type="entry name" value="Cyt_c_oxidase-like_su3"/>
</dbReference>
<dbReference type="RefSeq" id="WP_163461039.1">
    <property type="nucleotide sequence ID" value="NZ_JAAAMG010000002.1"/>
</dbReference>
<feature type="transmembrane region" description="Helical" evidence="7">
    <location>
        <begin position="79"/>
        <end position="99"/>
    </location>
</feature>
<dbReference type="PANTHER" id="PTHR11403">
    <property type="entry name" value="CYTOCHROME C OXIDASE SUBUNIT III"/>
    <property type="match status" value="1"/>
</dbReference>
<feature type="transmembrane region" description="Helical" evidence="7">
    <location>
        <begin position="41"/>
        <end position="67"/>
    </location>
</feature>
<evidence type="ECO:0000256" key="3">
    <source>
        <dbReference type="ARBA" id="ARBA00022692"/>
    </source>
</evidence>
<keyword evidence="10" id="KW-1185">Reference proteome</keyword>
<evidence type="ECO:0000256" key="1">
    <source>
        <dbReference type="ARBA" id="ARBA00004141"/>
    </source>
</evidence>
<evidence type="ECO:0000256" key="5">
    <source>
        <dbReference type="ARBA" id="ARBA00023136"/>
    </source>
</evidence>
<organism evidence="9 10">
    <name type="scientific">Jiella pacifica</name>
    <dbReference type="NCBI Taxonomy" id="2696469"/>
    <lineage>
        <taxon>Bacteria</taxon>
        <taxon>Pseudomonadati</taxon>
        <taxon>Pseudomonadota</taxon>
        <taxon>Alphaproteobacteria</taxon>
        <taxon>Hyphomicrobiales</taxon>
        <taxon>Aurantimonadaceae</taxon>
        <taxon>Jiella</taxon>
    </lineage>
</organism>
<dbReference type="InterPro" id="IPR024791">
    <property type="entry name" value="Cyt_c/ubiquinol_Oxase_su3"/>
</dbReference>
<evidence type="ECO:0000256" key="4">
    <source>
        <dbReference type="ARBA" id="ARBA00022989"/>
    </source>
</evidence>
<dbReference type="Gene3D" id="1.20.120.80">
    <property type="entry name" value="Cytochrome c oxidase, subunit III, four-helix bundle"/>
    <property type="match status" value="1"/>
</dbReference>
<comment type="caution">
    <text evidence="9">The sequence shown here is derived from an EMBL/GenBank/DDBJ whole genome shotgun (WGS) entry which is preliminary data.</text>
</comment>
<dbReference type="EMBL" id="JAAAMG010000002">
    <property type="protein sequence ID" value="NDW03396.1"/>
    <property type="molecule type" value="Genomic_DNA"/>
</dbReference>
<dbReference type="GO" id="GO:0005886">
    <property type="term" value="C:plasma membrane"/>
    <property type="evidence" value="ECO:0007669"/>
    <property type="project" value="UniProtKB-SubCell"/>
</dbReference>
<evidence type="ECO:0000313" key="10">
    <source>
        <dbReference type="Proteomes" id="UP000469011"/>
    </source>
</evidence>
<protein>
    <submittedName>
        <fullName evidence="9">Cytochrome c oxidase subunit 3 family protein</fullName>
    </submittedName>
</protein>
<evidence type="ECO:0000259" key="8">
    <source>
        <dbReference type="PROSITE" id="PS50253"/>
    </source>
</evidence>
<dbReference type="Proteomes" id="UP000469011">
    <property type="component" value="Unassembled WGS sequence"/>
</dbReference>
<comment type="subcellular location">
    <subcellularLocation>
        <location evidence="6">Cell membrane</location>
        <topology evidence="6">Multi-pass membrane protein</topology>
    </subcellularLocation>
    <subcellularLocation>
        <location evidence="1">Membrane</location>
        <topology evidence="1">Multi-pass membrane protein</topology>
    </subcellularLocation>
</comment>
<dbReference type="InterPro" id="IPR035973">
    <property type="entry name" value="Cyt_c_oxidase_su3-like_sf"/>
</dbReference>
<reference evidence="9 10" key="1">
    <citation type="submission" date="2020-01" db="EMBL/GenBank/DDBJ databases">
        <title>Jiella pacifica sp. nov.</title>
        <authorList>
            <person name="Xue Z."/>
            <person name="Zhu S."/>
            <person name="Chen J."/>
            <person name="Yang J."/>
        </authorList>
    </citation>
    <scope>NUCLEOTIDE SEQUENCE [LARGE SCALE GENOMIC DNA]</scope>
    <source>
        <strain evidence="9 10">40Bstr34</strain>
    </source>
</reference>
<keyword evidence="3 6" id="KW-0812">Transmembrane</keyword>
<name>A0A6N9T027_9HYPH</name>
<feature type="transmembrane region" description="Helical" evidence="7">
    <location>
        <begin position="161"/>
        <end position="185"/>
    </location>
</feature>
<dbReference type="InterPro" id="IPR013833">
    <property type="entry name" value="Cyt_c_oxidase_su3_a-hlx"/>
</dbReference>
<evidence type="ECO:0000256" key="7">
    <source>
        <dbReference type="SAM" id="Phobius"/>
    </source>
</evidence>
<dbReference type="GO" id="GO:0019646">
    <property type="term" value="P:aerobic electron transport chain"/>
    <property type="evidence" value="ECO:0007669"/>
    <property type="project" value="InterPro"/>
</dbReference>
<evidence type="ECO:0000256" key="6">
    <source>
        <dbReference type="RuleBase" id="RU003376"/>
    </source>
</evidence>
<sequence length="228" mass="25001">MTDVEAATIGRTRGGTAASSPALASHFHDLRQQHAAADLGLWIFLATEILFFGGLFAAYLVYAVLYPDGFLEAAAETEVVIGTINTALLLTSGLSAALAVKAAGNDMRRSVMLLIAVTIGLGVVFLGAKGYEYWLDFGHHLYPTSPDFPLAAPPAKLFWSLYWMMTGLHAIHILVGLGTWGVILFQAWRRSFSLTDNSRVRIAGLYWGFVDLMWLFIWPLLYLMGRAT</sequence>
<feature type="transmembrane region" description="Helical" evidence="7">
    <location>
        <begin position="111"/>
        <end position="128"/>
    </location>
</feature>
<evidence type="ECO:0000256" key="2">
    <source>
        <dbReference type="ARBA" id="ARBA00010581"/>
    </source>
</evidence>
<gene>
    <name evidence="9" type="ORF">GTK09_03055</name>
</gene>
<comment type="similarity">
    <text evidence="2 6">Belongs to the cytochrome c oxidase subunit 3 family.</text>
</comment>
<dbReference type="AlphaFoldDB" id="A0A6N9T027"/>
<dbReference type="SUPFAM" id="SSF81452">
    <property type="entry name" value="Cytochrome c oxidase subunit III-like"/>
    <property type="match status" value="1"/>
</dbReference>